<sequence length="55" mass="6182">VPHLFQQCLSAEKTPTLCDTIPAFEAMFAKWSNLQHTYPQLSGALEAGLEKLQDY</sequence>
<reference evidence="1 2" key="1">
    <citation type="submission" date="2014-04" db="EMBL/GenBank/DDBJ databases">
        <title>Evolutionary Origins and Diversification of the Mycorrhizal Mutualists.</title>
        <authorList>
            <consortium name="DOE Joint Genome Institute"/>
            <consortium name="Mycorrhizal Genomics Consortium"/>
            <person name="Kohler A."/>
            <person name="Kuo A."/>
            <person name="Nagy L.G."/>
            <person name="Floudas D."/>
            <person name="Copeland A."/>
            <person name="Barry K.W."/>
            <person name="Cichocki N."/>
            <person name="Veneault-Fourrey C."/>
            <person name="LaButti K."/>
            <person name="Lindquist E.A."/>
            <person name="Lipzen A."/>
            <person name="Lundell T."/>
            <person name="Morin E."/>
            <person name="Murat C."/>
            <person name="Riley R."/>
            <person name="Ohm R."/>
            <person name="Sun H."/>
            <person name="Tunlid A."/>
            <person name="Henrissat B."/>
            <person name="Grigoriev I.V."/>
            <person name="Hibbett D.S."/>
            <person name="Martin F."/>
        </authorList>
    </citation>
    <scope>NUCLEOTIDE SEQUENCE [LARGE SCALE GENOMIC DNA]</scope>
    <source>
        <strain evidence="1 2">FD-317 M1</strain>
    </source>
</reference>
<dbReference type="AlphaFoldDB" id="A0A0D0B740"/>
<gene>
    <name evidence="1" type="ORF">GYMLUDRAFT_124374</name>
</gene>
<dbReference type="Proteomes" id="UP000053593">
    <property type="component" value="Unassembled WGS sequence"/>
</dbReference>
<evidence type="ECO:0000313" key="2">
    <source>
        <dbReference type="Proteomes" id="UP000053593"/>
    </source>
</evidence>
<name>A0A0D0B740_9AGAR</name>
<keyword evidence="2" id="KW-1185">Reference proteome</keyword>
<dbReference type="HOGENOM" id="CLU_3037920_0_0_1"/>
<evidence type="ECO:0000313" key="1">
    <source>
        <dbReference type="EMBL" id="KIK49881.1"/>
    </source>
</evidence>
<proteinExistence type="predicted"/>
<dbReference type="EMBL" id="KN834968">
    <property type="protein sequence ID" value="KIK49881.1"/>
    <property type="molecule type" value="Genomic_DNA"/>
</dbReference>
<feature type="non-terminal residue" evidence="1">
    <location>
        <position position="1"/>
    </location>
</feature>
<dbReference type="OrthoDB" id="3172935at2759"/>
<organism evidence="1 2">
    <name type="scientific">Collybiopsis luxurians FD-317 M1</name>
    <dbReference type="NCBI Taxonomy" id="944289"/>
    <lineage>
        <taxon>Eukaryota</taxon>
        <taxon>Fungi</taxon>
        <taxon>Dikarya</taxon>
        <taxon>Basidiomycota</taxon>
        <taxon>Agaricomycotina</taxon>
        <taxon>Agaricomycetes</taxon>
        <taxon>Agaricomycetidae</taxon>
        <taxon>Agaricales</taxon>
        <taxon>Marasmiineae</taxon>
        <taxon>Omphalotaceae</taxon>
        <taxon>Collybiopsis</taxon>
        <taxon>Collybiopsis luxurians</taxon>
    </lineage>
</organism>
<protein>
    <submittedName>
        <fullName evidence="1">Uncharacterized protein</fullName>
    </submittedName>
</protein>
<accession>A0A0D0B740</accession>
<feature type="non-terminal residue" evidence="1">
    <location>
        <position position="55"/>
    </location>
</feature>